<keyword evidence="9 10" id="KW-0472">Membrane</keyword>
<dbReference type="HOGENOM" id="CLU_018478_1_0_6"/>
<evidence type="ECO:0000256" key="8">
    <source>
        <dbReference type="ARBA" id="ARBA00023002"/>
    </source>
</evidence>
<evidence type="ECO:0000259" key="11">
    <source>
        <dbReference type="Pfam" id="PF01011"/>
    </source>
</evidence>
<keyword evidence="5 10" id="KW-0812">Transmembrane</keyword>
<dbReference type="InterPro" id="IPR001479">
    <property type="entry name" value="Quinoprotein_DH_CS"/>
</dbReference>
<dbReference type="PROSITE" id="PS00364">
    <property type="entry name" value="BACTERIAL_PQQ_2"/>
    <property type="match status" value="1"/>
</dbReference>
<dbReference type="SUPFAM" id="SSF50998">
    <property type="entry name" value="Quinoprotein alcohol dehydrogenase-like"/>
    <property type="match status" value="1"/>
</dbReference>
<gene>
    <name evidence="12" type="ordered locus">Nwat_1271</name>
</gene>
<dbReference type="GO" id="GO:0008876">
    <property type="term" value="F:quinoprotein glucose dehydrogenase activity"/>
    <property type="evidence" value="ECO:0007669"/>
    <property type="project" value="UniProtKB-EC"/>
</dbReference>
<feature type="transmembrane region" description="Helical" evidence="10">
    <location>
        <begin position="12"/>
        <end position="31"/>
    </location>
</feature>
<keyword evidence="8 12" id="KW-0560">Oxidoreductase</keyword>
<dbReference type="InterPro" id="IPR011047">
    <property type="entry name" value="Quinoprotein_ADH-like_sf"/>
</dbReference>
<feature type="transmembrane region" description="Helical" evidence="10">
    <location>
        <begin position="67"/>
        <end position="90"/>
    </location>
</feature>
<dbReference type="Pfam" id="PF01011">
    <property type="entry name" value="PQQ"/>
    <property type="match status" value="2"/>
</dbReference>
<evidence type="ECO:0000256" key="2">
    <source>
        <dbReference type="ARBA" id="ARBA00004651"/>
    </source>
</evidence>
<dbReference type="GO" id="GO:0030288">
    <property type="term" value="C:outer membrane-bounded periplasmic space"/>
    <property type="evidence" value="ECO:0007669"/>
    <property type="project" value="InterPro"/>
</dbReference>
<dbReference type="GO" id="GO:0048038">
    <property type="term" value="F:quinone binding"/>
    <property type="evidence" value="ECO:0007669"/>
    <property type="project" value="InterPro"/>
</dbReference>
<feature type="domain" description="Pyrrolo-quinoline quinone repeat" evidence="11">
    <location>
        <begin position="347"/>
        <end position="822"/>
    </location>
</feature>
<proteinExistence type="inferred from homology"/>
<name>D8K5M1_NITWC</name>
<dbReference type="Proteomes" id="UP000000393">
    <property type="component" value="Chromosome"/>
</dbReference>
<dbReference type="SMART" id="SM00564">
    <property type="entry name" value="PQQ"/>
    <property type="match status" value="4"/>
</dbReference>
<feature type="domain" description="Pyrrolo-quinoline quinone repeat" evidence="11">
    <location>
        <begin position="175"/>
        <end position="281"/>
    </location>
</feature>
<dbReference type="Gene3D" id="2.140.10.10">
    <property type="entry name" value="Quinoprotein alcohol dehydrogenase-like superfamily"/>
    <property type="match status" value="2"/>
</dbReference>
<dbReference type="NCBIfam" id="TIGR03074">
    <property type="entry name" value="PQQ_membr_DH"/>
    <property type="match status" value="1"/>
</dbReference>
<feature type="transmembrane region" description="Helical" evidence="10">
    <location>
        <begin position="43"/>
        <end position="60"/>
    </location>
</feature>
<accession>D8K5M1</accession>
<dbReference type="EMBL" id="CP002086">
    <property type="protein sequence ID" value="ADJ28198.1"/>
    <property type="molecule type" value="Genomic_DNA"/>
</dbReference>
<evidence type="ECO:0000256" key="4">
    <source>
        <dbReference type="ARBA" id="ARBA00022475"/>
    </source>
</evidence>
<dbReference type="eggNOG" id="COG4993">
    <property type="taxonomic scope" value="Bacteria"/>
</dbReference>
<protein>
    <submittedName>
        <fullName evidence="12">Membrane-bound PQQ-dependent dehydrogenase, glucose/quinate/shikimate family</fullName>
        <ecNumber evidence="12">1.1.5.2</ecNumber>
    </submittedName>
</protein>
<evidence type="ECO:0000256" key="3">
    <source>
        <dbReference type="ARBA" id="ARBA00008156"/>
    </source>
</evidence>
<reference evidence="12 13" key="1">
    <citation type="submission" date="2010-06" db="EMBL/GenBank/DDBJ databases">
        <title>Complete sequence of chromosome of Nitrosococcus watsoni C-113.</title>
        <authorList>
            <consortium name="US DOE Joint Genome Institute"/>
            <person name="Lucas S."/>
            <person name="Copeland A."/>
            <person name="Lapidus A."/>
            <person name="Cheng J.-F."/>
            <person name="Bruce D."/>
            <person name="Goodwin L."/>
            <person name="Pitluck S."/>
            <person name="Malfatti S.A."/>
            <person name="Chain P.S.G."/>
            <person name="Land M."/>
            <person name="Hauser L."/>
            <person name="Kyrpides N."/>
            <person name="Ivanova N."/>
            <person name="Cambell M.A."/>
            <person name="Heidelberg J.F."/>
            <person name="Klotz M.G."/>
            <person name="Woyke T."/>
        </authorList>
    </citation>
    <scope>NUCLEOTIDE SEQUENCE [LARGE SCALE GENOMIC DNA]</scope>
    <source>
        <strain evidence="12 13">C-113</strain>
    </source>
</reference>
<evidence type="ECO:0000256" key="7">
    <source>
        <dbReference type="ARBA" id="ARBA00022989"/>
    </source>
</evidence>
<dbReference type="AlphaFoldDB" id="D8K5M1"/>
<keyword evidence="7 10" id="KW-1133">Transmembrane helix</keyword>
<evidence type="ECO:0000256" key="10">
    <source>
        <dbReference type="SAM" id="Phobius"/>
    </source>
</evidence>
<evidence type="ECO:0000313" key="12">
    <source>
        <dbReference type="EMBL" id="ADJ28198.1"/>
    </source>
</evidence>
<evidence type="ECO:0000256" key="6">
    <source>
        <dbReference type="ARBA" id="ARBA00022891"/>
    </source>
</evidence>
<keyword evidence="13" id="KW-1185">Reference proteome</keyword>
<evidence type="ECO:0000256" key="9">
    <source>
        <dbReference type="ARBA" id="ARBA00023136"/>
    </source>
</evidence>
<dbReference type="CDD" id="cd10280">
    <property type="entry name" value="PQQ_mGDH"/>
    <property type="match status" value="1"/>
</dbReference>
<evidence type="ECO:0000313" key="13">
    <source>
        <dbReference type="Proteomes" id="UP000000393"/>
    </source>
</evidence>
<dbReference type="PANTHER" id="PTHR32303">
    <property type="entry name" value="QUINOPROTEIN ALCOHOL DEHYDROGENASE (CYTOCHROME C)"/>
    <property type="match status" value="1"/>
</dbReference>
<comment type="similarity">
    <text evidence="3">Belongs to the bacterial PQQ dehydrogenase family.</text>
</comment>
<dbReference type="EC" id="1.1.5.2" evidence="12"/>
<keyword evidence="4" id="KW-1003">Cell membrane</keyword>
<dbReference type="InterPro" id="IPR002372">
    <property type="entry name" value="PQQ_rpt_dom"/>
</dbReference>
<sequence length="852" mass="90816">MWRESKFGKVISMIHIILASLILLFGGALVFGGVRLGLLGGSWAYLVLGVLLALSALLLLARRKSGLAIYAVAITFAIGWGVWEVGLYWWGLAPRVGIIILLGLLLLLPAVVRSLPHGSPGFRGYGIEGVGLVGAIMLSVIVVGLAMATQSKDLPGEFAQTRMDQDTAEVPRGDWSAYGGTIAGQRYSPLAQITPENVSELEVAWEYHAGDIHVDLPGTALESTPLIVNDTMYLCTPQSEIIALDPVTGKERWRFSPNLVGLTDKLSTYATCRGLSYHDATSLGWEVSGEPPPDKKQALSLVEASMAGVTIDASGAAQNVVAGTAQAGAPNPVIVDDAPTNAEPIRLDCLRRIFLPTRDARLIAVSAETGIICPGFGGEDGTVNLWIGQPNVSPTTYYSTSPPLVTNEVVVVGGSVNDNLSNALPSGVVRAFDIRTGRLVWNFDPGNPESTEPITVGETYTQNVPNNWSLASYDPELNLVYLPMGSGSPDQYGGDRTPEQERFSASVVAVNASTGEVRWSFQTVHHDIWDYDVPAQPSLIDLTISGQVVPALVQPTKQGEIFVLDRRTGEAILPTEEIAVSQNAVEGEQPAPTQPVSTISFAPDDVTGADMWGLSPVDQMMCRISLAQLRYEGRYTPPSLEGTLTHPGSFGIFNWGAVAVDPVRQIMFGMPVYLGFISRLIPRPNTLDEIVSAPGYPMGNENFGTPYAAVLRPFMSPLGLPCQSPPWGYIAGVDLTTGETVYQHVNGTVRDVAPIPLPFEAGVPGIGGPIVTGGGLAFLSGTVDYYVRGYDLASGEELWRSRLPAGGQSTPATYMGHDGRQYLVVVAGGHGYVGTKLGDAVIAYSLSRSKSQ</sequence>
<organism evidence="12 13">
    <name type="scientific">Nitrosococcus watsoni (strain C-113)</name>
    <dbReference type="NCBI Taxonomy" id="105559"/>
    <lineage>
        <taxon>Bacteria</taxon>
        <taxon>Pseudomonadati</taxon>
        <taxon>Pseudomonadota</taxon>
        <taxon>Gammaproteobacteria</taxon>
        <taxon>Chromatiales</taxon>
        <taxon>Chromatiaceae</taxon>
        <taxon>Nitrosococcus</taxon>
    </lineage>
</organism>
<evidence type="ECO:0000256" key="5">
    <source>
        <dbReference type="ARBA" id="ARBA00022692"/>
    </source>
</evidence>
<feature type="transmembrane region" description="Helical" evidence="10">
    <location>
        <begin position="127"/>
        <end position="148"/>
    </location>
</feature>
<dbReference type="STRING" id="105559.Nwat_1271"/>
<dbReference type="InterPro" id="IPR018391">
    <property type="entry name" value="PQQ_b-propeller_rpt"/>
</dbReference>
<keyword evidence="6" id="KW-0634">PQQ</keyword>
<dbReference type="GO" id="GO:0005886">
    <property type="term" value="C:plasma membrane"/>
    <property type="evidence" value="ECO:0007669"/>
    <property type="project" value="UniProtKB-SubCell"/>
</dbReference>
<evidence type="ECO:0000256" key="1">
    <source>
        <dbReference type="ARBA" id="ARBA00001931"/>
    </source>
</evidence>
<comment type="cofactor">
    <cofactor evidence="1">
        <name>pyrroloquinoline quinone</name>
        <dbReference type="ChEBI" id="CHEBI:58442"/>
    </cofactor>
</comment>
<dbReference type="PANTHER" id="PTHR32303:SF4">
    <property type="entry name" value="QUINOPROTEIN GLUCOSE DEHYDROGENASE"/>
    <property type="match status" value="1"/>
</dbReference>
<feature type="transmembrane region" description="Helical" evidence="10">
    <location>
        <begin position="96"/>
        <end position="115"/>
    </location>
</feature>
<dbReference type="KEGG" id="nwa:Nwat_1271"/>
<comment type="subcellular location">
    <subcellularLocation>
        <location evidence="2">Cell membrane</location>
        <topology evidence="2">Multi-pass membrane protein</topology>
    </subcellularLocation>
</comment>
<dbReference type="InterPro" id="IPR017511">
    <property type="entry name" value="PQQ_mDH"/>
</dbReference>